<dbReference type="RefSeq" id="WP_147076955.1">
    <property type="nucleotide sequence ID" value="NZ_BJZT01000007.1"/>
</dbReference>
<evidence type="ECO:0000313" key="8">
    <source>
        <dbReference type="EMBL" id="GEO98524.1"/>
    </source>
</evidence>
<feature type="transmembrane region" description="Helical" evidence="7">
    <location>
        <begin position="334"/>
        <end position="354"/>
    </location>
</feature>
<dbReference type="InterPro" id="IPR012430">
    <property type="entry name" value="TMEM43_fam"/>
</dbReference>
<proteinExistence type="predicted"/>
<evidence type="ECO:0000256" key="7">
    <source>
        <dbReference type="SAM" id="Phobius"/>
    </source>
</evidence>
<keyword evidence="6 7" id="KW-0472">Membrane</keyword>
<dbReference type="AlphaFoldDB" id="A0A512ILF0"/>
<keyword evidence="9" id="KW-1185">Reference proteome</keyword>
<protein>
    <submittedName>
        <fullName evidence="8">Uncharacterized protein</fullName>
    </submittedName>
</protein>
<gene>
    <name evidence="8" type="ORF">MHA02_09120</name>
</gene>
<evidence type="ECO:0000256" key="2">
    <source>
        <dbReference type="ARBA" id="ARBA00004586"/>
    </source>
</evidence>
<keyword evidence="3 7" id="KW-0812">Transmembrane</keyword>
<dbReference type="PANTHER" id="PTHR13416">
    <property type="match status" value="1"/>
</dbReference>
<organism evidence="8 9">
    <name type="scientific">Methylobacterium haplocladii</name>
    <dbReference type="NCBI Taxonomy" id="1176176"/>
    <lineage>
        <taxon>Bacteria</taxon>
        <taxon>Pseudomonadati</taxon>
        <taxon>Pseudomonadota</taxon>
        <taxon>Alphaproteobacteria</taxon>
        <taxon>Hyphomicrobiales</taxon>
        <taxon>Methylobacteriaceae</taxon>
        <taxon>Methylobacterium</taxon>
    </lineage>
</organism>
<dbReference type="GO" id="GO:0071763">
    <property type="term" value="P:nuclear membrane organization"/>
    <property type="evidence" value="ECO:0007669"/>
    <property type="project" value="TreeGrafter"/>
</dbReference>
<evidence type="ECO:0000256" key="6">
    <source>
        <dbReference type="ARBA" id="ARBA00023136"/>
    </source>
</evidence>
<dbReference type="EMBL" id="BJZT01000007">
    <property type="protein sequence ID" value="GEO98524.1"/>
    <property type="molecule type" value="Genomic_DNA"/>
</dbReference>
<feature type="transmembrane region" description="Helical" evidence="7">
    <location>
        <begin position="360"/>
        <end position="385"/>
    </location>
</feature>
<name>A0A512ILF0_9HYPH</name>
<sequence>MADDEWTFDSTSGDETLGSALASGADEVAAPQGIGARLGDSIGALVVGLILIPLACAGLFWNEGHAVKVARALDEVGRLVHSVPADRLDPAYNDKLIQVSGPTASAKGVADDALGVKAKGLKLSRNVEMYQWHEKESGSGQDRKFTYSREWSSSAVSSGSFHAPSGHQNPAFTLKSRDFGAADAMVGAVPVGAKAVLLLGGAEDTPVDEAGVATAKKALGRPVQASGGGYYAGESPDSPRVGDMRITYKIVPEGPASFIGRQEPGGLEAYRASNGQEILLGYTGTHSADAVVQMGQDDNRLFTWIIRAVALLFLLVGFVMLFAPVNILASYVPILGSLVGGATFLVALVATLVVGPTVMAIAWFVYRPLLAGGIIAGAVVLALAFRQLRLRRRSPARLAPA</sequence>
<evidence type="ECO:0000256" key="5">
    <source>
        <dbReference type="ARBA" id="ARBA00022989"/>
    </source>
</evidence>
<comment type="caution">
    <text evidence="8">The sequence shown here is derived from an EMBL/GenBank/DDBJ whole genome shotgun (WGS) entry which is preliminary data.</text>
</comment>
<dbReference type="GO" id="GO:0006629">
    <property type="term" value="P:lipid metabolic process"/>
    <property type="evidence" value="ECO:0007669"/>
    <property type="project" value="TreeGrafter"/>
</dbReference>
<keyword evidence="5 7" id="KW-1133">Transmembrane helix</keyword>
<dbReference type="OrthoDB" id="273988at2"/>
<comment type="subcellular location">
    <subcellularLocation>
        <location evidence="1">Endomembrane system</location>
        <topology evidence="1">Multi-pass membrane protein</topology>
    </subcellularLocation>
    <subcellularLocation>
        <location evidence="2">Endoplasmic reticulum membrane</location>
    </subcellularLocation>
</comment>
<evidence type="ECO:0000256" key="4">
    <source>
        <dbReference type="ARBA" id="ARBA00022824"/>
    </source>
</evidence>
<feature type="transmembrane region" description="Helical" evidence="7">
    <location>
        <begin position="42"/>
        <end position="61"/>
    </location>
</feature>
<dbReference type="Pfam" id="PF07787">
    <property type="entry name" value="TMEM43"/>
    <property type="match status" value="1"/>
</dbReference>
<reference evidence="8 9" key="1">
    <citation type="submission" date="2019-07" db="EMBL/GenBank/DDBJ databases">
        <title>Whole genome shotgun sequence of Methylobacterium haplocladii NBRC 107714.</title>
        <authorList>
            <person name="Hosoyama A."/>
            <person name="Uohara A."/>
            <person name="Ohji S."/>
            <person name="Ichikawa N."/>
        </authorList>
    </citation>
    <scope>NUCLEOTIDE SEQUENCE [LARGE SCALE GENOMIC DNA]</scope>
    <source>
        <strain evidence="8 9">NBRC 107714</strain>
    </source>
</reference>
<dbReference type="Proteomes" id="UP000321258">
    <property type="component" value="Unassembled WGS sequence"/>
</dbReference>
<evidence type="ECO:0000256" key="3">
    <source>
        <dbReference type="ARBA" id="ARBA00022692"/>
    </source>
</evidence>
<dbReference type="PANTHER" id="PTHR13416:SF2">
    <property type="entry name" value="TRANSMEMBRANE PROTEIN 43"/>
    <property type="match status" value="1"/>
</dbReference>
<evidence type="ECO:0000256" key="1">
    <source>
        <dbReference type="ARBA" id="ARBA00004127"/>
    </source>
</evidence>
<evidence type="ECO:0000313" key="9">
    <source>
        <dbReference type="Proteomes" id="UP000321258"/>
    </source>
</evidence>
<accession>A0A512ILF0</accession>
<keyword evidence="4" id="KW-0256">Endoplasmic reticulum</keyword>
<dbReference type="GO" id="GO:0012505">
    <property type="term" value="C:endomembrane system"/>
    <property type="evidence" value="ECO:0007669"/>
    <property type="project" value="UniProtKB-SubCell"/>
</dbReference>
<feature type="transmembrane region" description="Helical" evidence="7">
    <location>
        <begin position="301"/>
        <end position="322"/>
    </location>
</feature>